<keyword evidence="3" id="KW-0677">Repeat</keyword>
<dbReference type="Gene3D" id="2.10.25.10">
    <property type="entry name" value="Laminin"/>
    <property type="match status" value="1"/>
</dbReference>
<dbReference type="SMART" id="SM00179">
    <property type="entry name" value="EGF_CA"/>
    <property type="match status" value="1"/>
</dbReference>
<accession>A0A9D4FWZ8</accession>
<keyword evidence="4 5" id="KW-1015">Disulfide bond</keyword>
<proteinExistence type="predicted"/>
<dbReference type="GO" id="GO:0007219">
    <property type="term" value="P:Notch signaling pathway"/>
    <property type="evidence" value="ECO:0007669"/>
    <property type="project" value="TreeGrafter"/>
</dbReference>
<sequence>MFKLHLLPADINECLQNPCLNKGTCSNTEGSYKCSCPKGWRGANCEYGIKQLH</sequence>
<protein>
    <recommendedName>
        <fullName evidence="6">EGF-like domain-containing protein</fullName>
    </recommendedName>
</protein>
<dbReference type="EMBL" id="JAIWYP010000006">
    <property type="protein sequence ID" value="KAH3806560.1"/>
    <property type="molecule type" value="Genomic_DNA"/>
</dbReference>
<dbReference type="PROSITE" id="PS01186">
    <property type="entry name" value="EGF_2"/>
    <property type="match status" value="1"/>
</dbReference>
<evidence type="ECO:0000313" key="8">
    <source>
        <dbReference type="Proteomes" id="UP000828390"/>
    </source>
</evidence>
<keyword evidence="8" id="KW-1185">Reference proteome</keyword>
<dbReference type="InterPro" id="IPR000152">
    <property type="entry name" value="EGF-type_Asp/Asn_hydroxyl_site"/>
</dbReference>
<dbReference type="Proteomes" id="UP000828390">
    <property type="component" value="Unassembled WGS sequence"/>
</dbReference>
<dbReference type="InterPro" id="IPR018097">
    <property type="entry name" value="EGF_Ca-bd_CS"/>
</dbReference>
<dbReference type="PRINTS" id="PR00010">
    <property type="entry name" value="EGFBLOOD"/>
</dbReference>
<dbReference type="FunFam" id="2.10.25.10:FF:000125">
    <property type="entry name" value="Neurogenic locus notch protein-like"/>
    <property type="match status" value="1"/>
</dbReference>
<evidence type="ECO:0000256" key="5">
    <source>
        <dbReference type="PROSITE-ProRule" id="PRU00076"/>
    </source>
</evidence>
<dbReference type="PANTHER" id="PTHR12916:SF4">
    <property type="entry name" value="UNINFLATABLE, ISOFORM C"/>
    <property type="match status" value="1"/>
</dbReference>
<comment type="caution">
    <text evidence="7">The sequence shown here is derived from an EMBL/GenBank/DDBJ whole genome shotgun (WGS) entry which is preliminary data.</text>
</comment>
<evidence type="ECO:0000256" key="2">
    <source>
        <dbReference type="ARBA" id="ARBA00022729"/>
    </source>
</evidence>
<evidence type="ECO:0000256" key="1">
    <source>
        <dbReference type="ARBA" id="ARBA00022536"/>
    </source>
</evidence>
<dbReference type="SUPFAM" id="SSF57196">
    <property type="entry name" value="EGF/Laminin"/>
    <property type="match status" value="1"/>
</dbReference>
<evidence type="ECO:0000313" key="7">
    <source>
        <dbReference type="EMBL" id="KAH3806560.1"/>
    </source>
</evidence>
<dbReference type="CDD" id="cd00054">
    <property type="entry name" value="EGF_CA"/>
    <property type="match status" value="1"/>
</dbReference>
<keyword evidence="1 5" id="KW-0245">EGF-like domain</keyword>
<comment type="caution">
    <text evidence="5">Lacks conserved residue(s) required for the propagation of feature annotation.</text>
</comment>
<dbReference type="AlphaFoldDB" id="A0A9D4FWZ8"/>
<name>A0A9D4FWZ8_DREPO</name>
<dbReference type="Pfam" id="PF07645">
    <property type="entry name" value="EGF_CA"/>
    <property type="match status" value="1"/>
</dbReference>
<dbReference type="PROSITE" id="PS50026">
    <property type="entry name" value="EGF_3"/>
    <property type="match status" value="1"/>
</dbReference>
<feature type="disulfide bond" evidence="5">
    <location>
        <begin position="36"/>
        <end position="45"/>
    </location>
</feature>
<dbReference type="InterPro" id="IPR049883">
    <property type="entry name" value="NOTCH1_EGF-like"/>
</dbReference>
<dbReference type="PROSITE" id="PS00010">
    <property type="entry name" value="ASX_HYDROXYL"/>
    <property type="match status" value="1"/>
</dbReference>
<dbReference type="GO" id="GO:0005112">
    <property type="term" value="F:Notch binding"/>
    <property type="evidence" value="ECO:0007669"/>
    <property type="project" value="TreeGrafter"/>
</dbReference>
<gene>
    <name evidence="7" type="ORF">DPMN_134883</name>
</gene>
<dbReference type="InterPro" id="IPR000742">
    <property type="entry name" value="EGF"/>
</dbReference>
<organism evidence="7 8">
    <name type="scientific">Dreissena polymorpha</name>
    <name type="common">Zebra mussel</name>
    <name type="synonym">Mytilus polymorpha</name>
    <dbReference type="NCBI Taxonomy" id="45954"/>
    <lineage>
        <taxon>Eukaryota</taxon>
        <taxon>Metazoa</taxon>
        <taxon>Spiralia</taxon>
        <taxon>Lophotrochozoa</taxon>
        <taxon>Mollusca</taxon>
        <taxon>Bivalvia</taxon>
        <taxon>Autobranchia</taxon>
        <taxon>Heteroconchia</taxon>
        <taxon>Euheterodonta</taxon>
        <taxon>Imparidentia</taxon>
        <taxon>Neoheterodontei</taxon>
        <taxon>Myida</taxon>
        <taxon>Dreissenoidea</taxon>
        <taxon>Dreissenidae</taxon>
        <taxon>Dreissena</taxon>
    </lineage>
</organism>
<reference evidence="7" key="2">
    <citation type="submission" date="2020-11" db="EMBL/GenBank/DDBJ databases">
        <authorList>
            <person name="McCartney M.A."/>
            <person name="Auch B."/>
            <person name="Kono T."/>
            <person name="Mallez S."/>
            <person name="Becker A."/>
            <person name="Gohl D.M."/>
            <person name="Silverstein K.A.T."/>
            <person name="Koren S."/>
            <person name="Bechman K.B."/>
            <person name="Herman A."/>
            <person name="Abrahante J.E."/>
            <person name="Garbe J."/>
        </authorList>
    </citation>
    <scope>NUCLEOTIDE SEQUENCE</scope>
    <source>
        <strain evidence="7">Duluth1</strain>
        <tissue evidence="7">Whole animal</tissue>
    </source>
</reference>
<dbReference type="SMART" id="SM00181">
    <property type="entry name" value="EGF"/>
    <property type="match status" value="1"/>
</dbReference>
<evidence type="ECO:0000256" key="4">
    <source>
        <dbReference type="ARBA" id="ARBA00023157"/>
    </source>
</evidence>
<dbReference type="GO" id="GO:0005509">
    <property type="term" value="F:calcium ion binding"/>
    <property type="evidence" value="ECO:0007669"/>
    <property type="project" value="InterPro"/>
</dbReference>
<evidence type="ECO:0000256" key="3">
    <source>
        <dbReference type="ARBA" id="ARBA00022737"/>
    </source>
</evidence>
<feature type="domain" description="EGF-like" evidence="6">
    <location>
        <begin position="10"/>
        <end position="46"/>
    </location>
</feature>
<dbReference type="PROSITE" id="PS00022">
    <property type="entry name" value="EGF_1"/>
    <property type="match status" value="1"/>
</dbReference>
<dbReference type="InterPro" id="IPR001881">
    <property type="entry name" value="EGF-like_Ca-bd_dom"/>
</dbReference>
<dbReference type="PROSITE" id="PS01187">
    <property type="entry name" value="EGF_CA"/>
    <property type="match status" value="1"/>
</dbReference>
<reference evidence="7" key="1">
    <citation type="journal article" date="2019" name="bioRxiv">
        <title>The Genome of the Zebra Mussel, Dreissena polymorpha: A Resource for Invasive Species Research.</title>
        <authorList>
            <person name="McCartney M.A."/>
            <person name="Auch B."/>
            <person name="Kono T."/>
            <person name="Mallez S."/>
            <person name="Zhang Y."/>
            <person name="Obille A."/>
            <person name="Becker A."/>
            <person name="Abrahante J.E."/>
            <person name="Garbe J."/>
            <person name="Badalamenti J.P."/>
            <person name="Herman A."/>
            <person name="Mangelson H."/>
            <person name="Liachko I."/>
            <person name="Sullivan S."/>
            <person name="Sone E.D."/>
            <person name="Koren S."/>
            <person name="Silverstein K.A.T."/>
            <person name="Beckman K.B."/>
            <person name="Gohl D.M."/>
        </authorList>
    </citation>
    <scope>NUCLEOTIDE SEQUENCE</scope>
    <source>
        <strain evidence="7">Duluth1</strain>
        <tissue evidence="7">Whole animal</tissue>
    </source>
</reference>
<keyword evidence="2" id="KW-0732">Signal</keyword>
<evidence type="ECO:0000259" key="6">
    <source>
        <dbReference type="PROSITE" id="PS50026"/>
    </source>
</evidence>
<dbReference type="PANTHER" id="PTHR12916">
    <property type="entry name" value="CYTOCHROME C OXIDASE POLYPEPTIDE VIC-2"/>
    <property type="match status" value="1"/>
</dbReference>